<accession>A0A7E6EI17</accession>
<dbReference type="SUPFAM" id="SSF53927">
    <property type="entry name" value="Cytidine deaminase-like"/>
    <property type="match status" value="1"/>
</dbReference>
<dbReference type="PROSITE" id="PS51747">
    <property type="entry name" value="CYT_DCMP_DEAMINASES_2"/>
    <property type="match status" value="1"/>
</dbReference>
<dbReference type="KEGG" id="osn:115229856"/>
<keyword evidence="3" id="KW-1185">Reference proteome</keyword>
<evidence type="ECO:0000313" key="4">
    <source>
        <dbReference type="RefSeq" id="XP_036355251.1"/>
    </source>
</evidence>
<dbReference type="Pfam" id="PF00383">
    <property type="entry name" value="dCMP_cyt_deam_1"/>
    <property type="match status" value="1"/>
</dbReference>
<organism evidence="3 4">
    <name type="scientific">Octopus sinensis</name>
    <name type="common">East Asian common octopus</name>
    <dbReference type="NCBI Taxonomy" id="2607531"/>
    <lineage>
        <taxon>Eukaryota</taxon>
        <taxon>Metazoa</taxon>
        <taxon>Spiralia</taxon>
        <taxon>Lophotrochozoa</taxon>
        <taxon>Mollusca</taxon>
        <taxon>Cephalopoda</taxon>
        <taxon>Coleoidea</taxon>
        <taxon>Octopodiformes</taxon>
        <taxon>Octopoda</taxon>
        <taxon>Incirrata</taxon>
        <taxon>Octopodidae</taxon>
        <taxon>Octopus</taxon>
    </lineage>
</organism>
<dbReference type="Proteomes" id="UP000515154">
    <property type="component" value="Unplaced"/>
</dbReference>
<dbReference type="InterPro" id="IPR016193">
    <property type="entry name" value="Cytidine_deaminase-like"/>
</dbReference>
<dbReference type="PANTHER" id="PTHR11079">
    <property type="entry name" value="CYTOSINE DEAMINASE FAMILY MEMBER"/>
    <property type="match status" value="1"/>
</dbReference>
<evidence type="ECO:0000256" key="1">
    <source>
        <dbReference type="ARBA" id="ARBA00022801"/>
    </source>
</evidence>
<keyword evidence="1" id="KW-0378">Hydrolase</keyword>
<dbReference type="Gene3D" id="3.40.140.10">
    <property type="entry name" value="Cytidine Deaminase, domain 2"/>
    <property type="match status" value="2"/>
</dbReference>
<protein>
    <submittedName>
        <fullName evidence="4">tRNA-specific adenosine deaminase 2-like</fullName>
    </submittedName>
</protein>
<name>A0A7E6EI17_9MOLL</name>
<dbReference type="GO" id="GO:0002100">
    <property type="term" value="P:tRNA wobble adenosine to inosine editing"/>
    <property type="evidence" value="ECO:0007669"/>
    <property type="project" value="TreeGrafter"/>
</dbReference>
<dbReference type="RefSeq" id="XP_036355251.1">
    <property type="nucleotide sequence ID" value="XM_036499358.1"/>
</dbReference>
<dbReference type="GO" id="GO:0052717">
    <property type="term" value="F:tRNA-specific adenosine-34 deaminase activity"/>
    <property type="evidence" value="ECO:0007669"/>
    <property type="project" value="TreeGrafter"/>
</dbReference>
<evidence type="ECO:0000259" key="2">
    <source>
        <dbReference type="PROSITE" id="PS51747"/>
    </source>
</evidence>
<sequence length="134" mass="14997">MNIKVQMHNEFMLEAFKEAETSLFKNEVPIGCVLVQNSKIIARSHNMTNQTSNATRHAEFVAIDNVCLVFFGGYNDRFGGCGSVLDVVADNPDNLSALPEFVGGFMAERAIEILKVFYKNENQNAPPTKRIRKI</sequence>
<evidence type="ECO:0000313" key="3">
    <source>
        <dbReference type="Proteomes" id="UP000515154"/>
    </source>
</evidence>
<proteinExistence type="predicted"/>
<dbReference type="AlphaFoldDB" id="A0A7E6EI17"/>
<gene>
    <name evidence="4" type="primary">LOC115229856</name>
</gene>
<dbReference type="CDD" id="cd01285">
    <property type="entry name" value="nucleoside_deaminase"/>
    <property type="match status" value="1"/>
</dbReference>
<reference evidence="4" key="1">
    <citation type="submission" date="2025-08" db="UniProtKB">
        <authorList>
            <consortium name="RefSeq"/>
        </authorList>
    </citation>
    <scope>IDENTIFICATION</scope>
</reference>
<dbReference type="PANTHER" id="PTHR11079:SF149">
    <property type="entry name" value="TRNA-SPECIFIC ADENOSINE DEAMINASE 2"/>
    <property type="match status" value="1"/>
</dbReference>
<feature type="domain" description="CMP/dCMP-type deaminase" evidence="2">
    <location>
        <begin position="6"/>
        <end position="134"/>
    </location>
</feature>
<dbReference type="InterPro" id="IPR002125">
    <property type="entry name" value="CMP_dCMP_dom"/>
</dbReference>